<keyword evidence="1" id="KW-0479">Metal-binding</keyword>
<dbReference type="GO" id="GO:0008270">
    <property type="term" value="F:zinc ion binding"/>
    <property type="evidence" value="ECO:0007669"/>
    <property type="project" value="UniProtKB-KW"/>
</dbReference>
<dbReference type="InterPro" id="IPR001806">
    <property type="entry name" value="Small_GTPase"/>
</dbReference>
<organism evidence="3">
    <name type="scientific">Tanacetum cinerariifolium</name>
    <name type="common">Dalmatian daisy</name>
    <name type="synonym">Chrysanthemum cinerariifolium</name>
    <dbReference type="NCBI Taxonomy" id="118510"/>
    <lineage>
        <taxon>Eukaryota</taxon>
        <taxon>Viridiplantae</taxon>
        <taxon>Streptophyta</taxon>
        <taxon>Embryophyta</taxon>
        <taxon>Tracheophyta</taxon>
        <taxon>Spermatophyta</taxon>
        <taxon>Magnoliopsida</taxon>
        <taxon>eudicotyledons</taxon>
        <taxon>Gunneridae</taxon>
        <taxon>Pentapetalae</taxon>
        <taxon>asterids</taxon>
        <taxon>campanulids</taxon>
        <taxon>Asterales</taxon>
        <taxon>Asteraceae</taxon>
        <taxon>Asteroideae</taxon>
        <taxon>Anthemideae</taxon>
        <taxon>Anthemidinae</taxon>
        <taxon>Tanacetum</taxon>
    </lineage>
</organism>
<dbReference type="InterPro" id="IPR001878">
    <property type="entry name" value="Znf_CCHC"/>
</dbReference>
<dbReference type="PROSITE" id="PS50158">
    <property type="entry name" value="ZF_CCHC"/>
    <property type="match status" value="1"/>
</dbReference>
<evidence type="ECO:0000313" key="3">
    <source>
        <dbReference type="EMBL" id="GEU46583.1"/>
    </source>
</evidence>
<protein>
    <submittedName>
        <fullName evidence="3">Zinc finger, CCHC-type</fullName>
    </submittedName>
</protein>
<sequence length="797" mass="88743">MMTCTEFDIKKINENNDFGLWQVRMKALLEQQGLATGGVTCSHNCDLAVIDTLILDEDQAFLLLTSLPSSYDNLVETLLYGHDTLKLEDEEIWSDEYGAGYISAWSKSQGKSSRFKCYICQSEEHLKRDCPRVVTKKEGIEFAREYGCLFIECSEKTQVNVEQCFEELILKITNRRTGFMDFDYAMGRSITSGVYDTYGGYEGGYLAKGTRNIVRIRIKDSSGYCYRCLVKGYPWSEVLVFNVSIAEGASVQSVLTQGFFEEDTSKEFLVGQSFSGEVRMTSLLEQQGLAAGGVTCDLAAIDTAISDEDQAFLLLTSLPSSYDNLMTEAKGDGGEGLYVRRRSGQMDMKQGIITKNLKVVSVLKIMYPVLELMEYGGGNILLGGDGKECHVRGTGKVQVHMRDGSSIVLDNVGYVLELRQNMISLGTLEKKGFSVKMQSGKIKVIKGSLVVLSGTRRDNCVYTLDGQALIRKTLKGRKQLGEYQTGWKIKKGETTMSTYLVNKVTIISDWVYDAYRYVVLYGNMGFNKSKEYKKTFIESGVDTSSVQVLKGVEFEVKPQVKVEPHGNVDHVVSSQEVQTQDLIYYHPVLAAVEKIYAHKSMTLNNIVACEVIFKWKAGLKNDMDARSYVYVLSNGCRKCSDEAMAITESIHQATKGLLDKAKGNVLGMHIVKDRSGNTPRVSQSSFYNGKLVQTLLEGHSILSLKGSLSGDCDLENNDVGMLDKFDRGLQTDVHAFVDFDYAMGRSITSGVNDTYGCCEGGYLSKGTRNRVRIRAKDSSGYCYRCLVKGYHWSDVPT</sequence>
<reference evidence="3" key="1">
    <citation type="journal article" date="2019" name="Sci. Rep.">
        <title>Draft genome of Tanacetum cinerariifolium, the natural source of mosquito coil.</title>
        <authorList>
            <person name="Yamashiro T."/>
            <person name="Shiraishi A."/>
            <person name="Satake H."/>
            <person name="Nakayama K."/>
        </authorList>
    </citation>
    <scope>NUCLEOTIDE SEQUENCE</scope>
</reference>
<keyword evidence="1" id="KW-0862">Zinc</keyword>
<proteinExistence type="predicted"/>
<gene>
    <name evidence="3" type="ORF">Tci_018561</name>
</gene>
<dbReference type="GO" id="GO:0005525">
    <property type="term" value="F:GTP binding"/>
    <property type="evidence" value="ECO:0007669"/>
    <property type="project" value="InterPro"/>
</dbReference>
<dbReference type="GO" id="GO:0003924">
    <property type="term" value="F:GTPase activity"/>
    <property type="evidence" value="ECO:0007669"/>
    <property type="project" value="InterPro"/>
</dbReference>
<dbReference type="Pfam" id="PF22936">
    <property type="entry name" value="Pol_BBD"/>
    <property type="match status" value="1"/>
</dbReference>
<dbReference type="Gene3D" id="3.40.50.300">
    <property type="entry name" value="P-loop containing nucleotide triphosphate hydrolases"/>
    <property type="match status" value="1"/>
</dbReference>
<evidence type="ECO:0000259" key="2">
    <source>
        <dbReference type="PROSITE" id="PS50158"/>
    </source>
</evidence>
<dbReference type="AlphaFoldDB" id="A0A6L2KAV1"/>
<accession>A0A6L2KAV1</accession>
<dbReference type="InterPro" id="IPR027417">
    <property type="entry name" value="P-loop_NTPase"/>
</dbReference>
<name>A0A6L2KAV1_TANCI</name>
<keyword evidence="1" id="KW-0863">Zinc-finger</keyword>
<dbReference type="GO" id="GO:0003676">
    <property type="term" value="F:nucleic acid binding"/>
    <property type="evidence" value="ECO:0007669"/>
    <property type="project" value="InterPro"/>
</dbReference>
<dbReference type="SMART" id="SM00343">
    <property type="entry name" value="ZnF_C2HC"/>
    <property type="match status" value="1"/>
</dbReference>
<dbReference type="InterPro" id="IPR054722">
    <property type="entry name" value="PolX-like_BBD"/>
</dbReference>
<feature type="domain" description="CCHC-type" evidence="2">
    <location>
        <begin position="116"/>
        <end position="132"/>
    </location>
</feature>
<dbReference type="Pfam" id="PF00071">
    <property type="entry name" value="Ras"/>
    <property type="match status" value="1"/>
</dbReference>
<dbReference type="EMBL" id="BKCJ010002145">
    <property type="protein sequence ID" value="GEU46583.1"/>
    <property type="molecule type" value="Genomic_DNA"/>
</dbReference>
<comment type="caution">
    <text evidence="3">The sequence shown here is derived from an EMBL/GenBank/DDBJ whole genome shotgun (WGS) entry which is preliminary data.</text>
</comment>
<evidence type="ECO:0000256" key="1">
    <source>
        <dbReference type="PROSITE-ProRule" id="PRU00047"/>
    </source>
</evidence>
<dbReference type="SUPFAM" id="SSF52540">
    <property type="entry name" value="P-loop containing nucleoside triphosphate hydrolases"/>
    <property type="match status" value="1"/>
</dbReference>